<evidence type="ECO:0000313" key="2">
    <source>
        <dbReference type="EMBL" id="CAD7260870.1"/>
    </source>
</evidence>
<accession>A0A7R9AVE1</accession>
<sequence>MGLKVLVVGTGMDGYRLVRIFVDCVKTMIVHSLSERTCIGRPNIGPEFWLPFLYLIAFSNLHRHSMGWSMAVSAIEHKKELVKVLAVALAVAEWGMDGLPLLIPLYTSIESMLKIYSSLMASLVLTDSTQMTSDSQHLVMRLTRPTLSSPLVVTTDSKDLPGNLLNIDLKQDITAVSGAETLTAGQFLLLPQSFGLKIGAHQISSHHSRYSVMVRKGCAKFSPVNTVQKIWISGA</sequence>
<evidence type="ECO:0000259" key="1">
    <source>
        <dbReference type="Pfam" id="PF06159"/>
    </source>
</evidence>
<protein>
    <recommendedName>
        <fullName evidence="1">Trafficking protein particle complex subunit 13 N-terminal domain-containing protein</fullName>
    </recommendedName>
</protein>
<dbReference type="EMBL" id="OC001892">
    <property type="protein sequence ID" value="CAD7260870.1"/>
    <property type="molecule type" value="Genomic_DNA"/>
</dbReference>
<gene>
    <name evidence="2" type="ORF">TSIB3V08_LOCUS5029</name>
</gene>
<dbReference type="InterPro" id="IPR055427">
    <property type="entry name" value="TRAPPC13_N"/>
</dbReference>
<dbReference type="AlphaFoldDB" id="A0A7R9AVE1"/>
<reference evidence="2" key="1">
    <citation type="submission" date="2020-11" db="EMBL/GenBank/DDBJ databases">
        <authorList>
            <person name="Tran Van P."/>
        </authorList>
    </citation>
    <scope>NUCLEOTIDE SEQUENCE</scope>
</reference>
<proteinExistence type="predicted"/>
<dbReference type="Pfam" id="PF06159">
    <property type="entry name" value="TRAPPC13_N"/>
    <property type="match status" value="1"/>
</dbReference>
<organism evidence="2">
    <name type="scientific">Timema shepardi</name>
    <name type="common">Walking stick</name>
    <dbReference type="NCBI Taxonomy" id="629360"/>
    <lineage>
        <taxon>Eukaryota</taxon>
        <taxon>Metazoa</taxon>
        <taxon>Ecdysozoa</taxon>
        <taxon>Arthropoda</taxon>
        <taxon>Hexapoda</taxon>
        <taxon>Insecta</taxon>
        <taxon>Pterygota</taxon>
        <taxon>Neoptera</taxon>
        <taxon>Polyneoptera</taxon>
        <taxon>Phasmatodea</taxon>
        <taxon>Timematodea</taxon>
        <taxon>Timematoidea</taxon>
        <taxon>Timematidae</taxon>
        <taxon>Timema</taxon>
    </lineage>
</organism>
<feature type="domain" description="Trafficking protein particle complex subunit 13 N-terminal" evidence="1">
    <location>
        <begin position="139"/>
        <end position="195"/>
    </location>
</feature>
<name>A0A7R9AVE1_TIMSH</name>